<dbReference type="Pfam" id="PF00501">
    <property type="entry name" value="AMP-binding"/>
    <property type="match status" value="1"/>
</dbReference>
<evidence type="ECO:0000256" key="14">
    <source>
        <dbReference type="ARBA" id="ARBA00032120"/>
    </source>
</evidence>
<dbReference type="EC" id="6.2.1.3" evidence="13"/>
<comment type="caution">
    <text evidence="18">The sequence shown here is derived from an EMBL/GenBank/DDBJ whole genome shotgun (WGS) entry which is preliminary data.</text>
</comment>
<evidence type="ECO:0000259" key="17">
    <source>
        <dbReference type="Pfam" id="PF00501"/>
    </source>
</evidence>
<dbReference type="Proteomes" id="UP001196413">
    <property type="component" value="Unassembled WGS sequence"/>
</dbReference>
<name>A0AAD5QK71_PARTN</name>
<dbReference type="GO" id="GO:0005524">
    <property type="term" value="F:ATP binding"/>
    <property type="evidence" value="ECO:0007669"/>
    <property type="project" value="UniProtKB-KW"/>
</dbReference>
<evidence type="ECO:0000256" key="3">
    <source>
        <dbReference type="ARBA" id="ARBA00022741"/>
    </source>
</evidence>
<dbReference type="PANTHER" id="PTHR43272">
    <property type="entry name" value="LONG-CHAIN-FATTY-ACID--COA LIGASE"/>
    <property type="match status" value="1"/>
</dbReference>
<keyword evidence="3" id="KW-0547">Nucleotide-binding</keyword>
<evidence type="ECO:0000313" key="18">
    <source>
        <dbReference type="EMBL" id="KAJ1354958.1"/>
    </source>
</evidence>
<comment type="catalytic activity">
    <reaction evidence="7">
        <text>a long-chain fatty acid + ATP + CoA = a long-chain fatty acyl-CoA + AMP + diphosphate</text>
        <dbReference type="Rhea" id="RHEA:15421"/>
        <dbReference type="ChEBI" id="CHEBI:30616"/>
        <dbReference type="ChEBI" id="CHEBI:33019"/>
        <dbReference type="ChEBI" id="CHEBI:57287"/>
        <dbReference type="ChEBI" id="CHEBI:57560"/>
        <dbReference type="ChEBI" id="CHEBI:83139"/>
        <dbReference type="ChEBI" id="CHEBI:456215"/>
        <dbReference type="EC" id="6.2.1.3"/>
    </reaction>
    <physiologicalReaction direction="left-to-right" evidence="7">
        <dbReference type="Rhea" id="RHEA:15422"/>
    </physiologicalReaction>
</comment>
<comment type="catalytic activity">
    <reaction evidence="10">
        <text>(5Z,8Z,11Z,14Z)-eicosatetraenoate + ATP + CoA = (5Z,8Z,11Z,14Z)-eicosatetraenoyl-CoA + AMP + diphosphate</text>
        <dbReference type="Rhea" id="RHEA:19713"/>
        <dbReference type="ChEBI" id="CHEBI:30616"/>
        <dbReference type="ChEBI" id="CHEBI:32395"/>
        <dbReference type="ChEBI" id="CHEBI:33019"/>
        <dbReference type="ChEBI" id="CHEBI:57287"/>
        <dbReference type="ChEBI" id="CHEBI:57368"/>
        <dbReference type="ChEBI" id="CHEBI:456215"/>
        <dbReference type="EC" id="6.2.1.15"/>
    </reaction>
    <physiologicalReaction direction="left-to-right" evidence="10">
        <dbReference type="Rhea" id="RHEA:19714"/>
    </physiologicalReaction>
</comment>
<comment type="similarity">
    <text evidence="1">Belongs to the ATP-dependent AMP-binding enzyme family.</text>
</comment>
<evidence type="ECO:0000256" key="16">
    <source>
        <dbReference type="SAM" id="Phobius"/>
    </source>
</evidence>
<dbReference type="GO" id="GO:0047676">
    <property type="term" value="F:arachidonate-CoA ligase activity"/>
    <property type="evidence" value="ECO:0007669"/>
    <property type="project" value="UniProtKB-EC"/>
</dbReference>
<reference evidence="18" key="1">
    <citation type="submission" date="2021-06" db="EMBL/GenBank/DDBJ databases">
        <title>Parelaphostrongylus tenuis whole genome reference sequence.</title>
        <authorList>
            <person name="Garwood T.J."/>
            <person name="Larsen P.A."/>
            <person name="Fountain-Jones N.M."/>
            <person name="Garbe J.R."/>
            <person name="Macchietto M.G."/>
            <person name="Kania S.A."/>
            <person name="Gerhold R.W."/>
            <person name="Richards J.E."/>
            <person name="Wolf T.M."/>
        </authorList>
    </citation>
    <scope>NUCLEOTIDE SEQUENCE</scope>
    <source>
        <strain evidence="18">MNPRO001-30</strain>
        <tissue evidence="18">Meninges</tissue>
    </source>
</reference>
<evidence type="ECO:0000256" key="5">
    <source>
        <dbReference type="ARBA" id="ARBA00022840"/>
    </source>
</evidence>
<evidence type="ECO:0000256" key="1">
    <source>
        <dbReference type="ARBA" id="ARBA00006432"/>
    </source>
</evidence>
<accession>A0AAD5QK71</accession>
<comment type="catalytic activity">
    <reaction evidence="11">
        <text>(E)-hexadec-2-enoate + ATP + CoA = (2E)-hexadecenoyl-CoA + AMP + diphosphate</text>
        <dbReference type="Rhea" id="RHEA:36139"/>
        <dbReference type="ChEBI" id="CHEBI:30616"/>
        <dbReference type="ChEBI" id="CHEBI:33019"/>
        <dbReference type="ChEBI" id="CHEBI:57287"/>
        <dbReference type="ChEBI" id="CHEBI:61526"/>
        <dbReference type="ChEBI" id="CHEBI:72745"/>
        <dbReference type="ChEBI" id="CHEBI:456215"/>
    </reaction>
    <physiologicalReaction direction="left-to-right" evidence="11">
        <dbReference type="Rhea" id="RHEA:36140"/>
    </physiologicalReaction>
</comment>
<evidence type="ECO:0000256" key="13">
    <source>
        <dbReference type="ARBA" id="ARBA00026121"/>
    </source>
</evidence>
<dbReference type="GO" id="GO:0005783">
    <property type="term" value="C:endoplasmic reticulum"/>
    <property type="evidence" value="ECO:0007669"/>
    <property type="project" value="TreeGrafter"/>
</dbReference>
<keyword evidence="19" id="KW-1185">Reference proteome</keyword>
<dbReference type="Gene3D" id="3.40.50.12780">
    <property type="entry name" value="N-terminal domain of ligase-like"/>
    <property type="match status" value="1"/>
</dbReference>
<comment type="catalytic activity">
    <reaction evidence="8">
        <text>12-hydroxy-(5Z,8Z,10E,14Z)-eicosatetraenoate + ATP + CoA = 12-hydroxy-(5Z,8Z,10E,14Z)-eicosatetraenoyl-CoA + AMP + diphosphate</text>
        <dbReference type="Rhea" id="RHEA:52112"/>
        <dbReference type="ChEBI" id="CHEBI:30616"/>
        <dbReference type="ChEBI" id="CHEBI:33019"/>
        <dbReference type="ChEBI" id="CHEBI:57287"/>
        <dbReference type="ChEBI" id="CHEBI:90718"/>
        <dbReference type="ChEBI" id="CHEBI:136408"/>
        <dbReference type="ChEBI" id="CHEBI:456215"/>
    </reaction>
    <physiologicalReaction direction="left-to-right" evidence="8">
        <dbReference type="Rhea" id="RHEA:52113"/>
    </physiologicalReaction>
</comment>
<dbReference type="CDD" id="cd05927">
    <property type="entry name" value="LC-FACS_euk"/>
    <property type="match status" value="1"/>
</dbReference>
<comment type="catalytic activity">
    <reaction evidence="6">
        <text>5-hydroxy-(6E,8Z,11Z,14Z)-eicosatetraenoate + ATP + CoA = 5-hydroxy-(6E,8Z,11Z,14Z)-eicosatetraenoyl-CoA + AMP + diphosphate</text>
        <dbReference type="Rhea" id="RHEA:52108"/>
        <dbReference type="ChEBI" id="CHEBI:30616"/>
        <dbReference type="ChEBI" id="CHEBI:33019"/>
        <dbReference type="ChEBI" id="CHEBI:57287"/>
        <dbReference type="ChEBI" id="CHEBI:65341"/>
        <dbReference type="ChEBI" id="CHEBI:136407"/>
        <dbReference type="ChEBI" id="CHEBI:456215"/>
    </reaction>
    <physiologicalReaction direction="left-to-right" evidence="6">
        <dbReference type="Rhea" id="RHEA:52109"/>
    </physiologicalReaction>
</comment>
<evidence type="ECO:0000256" key="12">
    <source>
        <dbReference type="ARBA" id="ARBA00026113"/>
    </source>
</evidence>
<evidence type="ECO:0000313" key="19">
    <source>
        <dbReference type="Proteomes" id="UP001196413"/>
    </source>
</evidence>
<organism evidence="18 19">
    <name type="scientific">Parelaphostrongylus tenuis</name>
    <name type="common">Meningeal worm</name>
    <dbReference type="NCBI Taxonomy" id="148309"/>
    <lineage>
        <taxon>Eukaryota</taxon>
        <taxon>Metazoa</taxon>
        <taxon>Ecdysozoa</taxon>
        <taxon>Nematoda</taxon>
        <taxon>Chromadorea</taxon>
        <taxon>Rhabditida</taxon>
        <taxon>Rhabditina</taxon>
        <taxon>Rhabditomorpha</taxon>
        <taxon>Strongyloidea</taxon>
        <taxon>Metastrongylidae</taxon>
        <taxon>Parelaphostrongylus</taxon>
    </lineage>
</organism>
<dbReference type="GO" id="GO:0016020">
    <property type="term" value="C:membrane"/>
    <property type="evidence" value="ECO:0007669"/>
    <property type="project" value="TreeGrafter"/>
</dbReference>
<protein>
    <recommendedName>
        <fullName evidence="14">Arachidonate--CoA ligase</fullName>
        <ecNumber evidence="12">6.2.1.15</ecNumber>
        <ecNumber evidence="13">6.2.1.3</ecNumber>
    </recommendedName>
</protein>
<proteinExistence type="inferred from homology"/>
<evidence type="ECO:0000256" key="8">
    <source>
        <dbReference type="ARBA" id="ARBA00024495"/>
    </source>
</evidence>
<evidence type="ECO:0000256" key="10">
    <source>
        <dbReference type="ARBA" id="ARBA00024548"/>
    </source>
</evidence>
<dbReference type="InterPro" id="IPR045311">
    <property type="entry name" value="LC-FACS_euk"/>
</dbReference>
<evidence type="ECO:0000256" key="6">
    <source>
        <dbReference type="ARBA" id="ARBA00024469"/>
    </source>
</evidence>
<sequence>MSTNTTVASTIWTVFPLATTLIGTVFFFLFRKLTKQICSTPSPSKISRKAQSIPVKGEQGVYKCGLLLSDDENIIENIFADVNTLWDAFNRGMKESEDGPCLGTRGSDRHYRFIKYSDVLTESSHLSSALLGVFNLEPGSRVGIYAKNRAEWLISALACVSQSIIVVPLYDTLGSDAISFIVSQTEISVVIADTMEKARNLASIKGSMPTLKTVVLMDWHDDASTVTNEVSSTGIELLSLHEVCRQGSRNPQPRHLPNKDDTYIIWNNRHSKGVIITHANILSNISGMVWTIGQFIPDVISHKSVVISYLPLSHMMEQLSHWLMLIHGAQIGYFSGNIQLILDDLNALRPTIFPTVPRLLNKFHDSIQQKVQNQSFFSRAVFNLAYSMKLALLKKGVATTDSIWDKLVFRKIQAQFGGRVHLMITGSAPVSGEVLEACRVAFGATIMEGYGQTECSGAATMTWPGEWTVEHCGGVEACCNIKLADIPELNYFSKDGKGEIMIRGPGVTKGYYKDPEKTADLFDEHGFLHTGDVGELLPNGTIRIIDRKKHIFKLAQGEYVAPEKIENVYLRSPVVEQVFVDGNSLERWLIAIVIPDRKTLEDWNAKHGAEGRSIQQICADKKAQEYVLSKLSQIGAANKLNFIEQVKRVYLETDPFTIENGLLTPTLKAKRPQLRQKYKEIMEQIYTEDKKL</sequence>
<evidence type="ECO:0000256" key="7">
    <source>
        <dbReference type="ARBA" id="ARBA00024484"/>
    </source>
</evidence>
<dbReference type="PANTHER" id="PTHR43272:SF43">
    <property type="entry name" value="LONG-CHAIN-FATTY-ACID--COA LIGASE"/>
    <property type="match status" value="1"/>
</dbReference>
<comment type="catalytic activity">
    <reaction evidence="9">
        <text>15-hydroxy-(5Z,8Z,11Z,13E)-eicosatetraenoate + ATP + CoA = 15-hydroxy-(5Z,8Z,11Z,13E)-eicosatetraenoyl-CoA + AMP + diphosphate</text>
        <dbReference type="Rhea" id="RHEA:52116"/>
        <dbReference type="ChEBI" id="CHEBI:30616"/>
        <dbReference type="ChEBI" id="CHEBI:33019"/>
        <dbReference type="ChEBI" id="CHEBI:57287"/>
        <dbReference type="ChEBI" id="CHEBI:78832"/>
        <dbReference type="ChEBI" id="CHEBI:136409"/>
        <dbReference type="ChEBI" id="CHEBI:456215"/>
    </reaction>
    <physiologicalReaction direction="left-to-right" evidence="9">
        <dbReference type="Rhea" id="RHEA:52117"/>
    </physiologicalReaction>
</comment>
<evidence type="ECO:0000256" key="15">
    <source>
        <dbReference type="ARBA" id="ARBA00049139"/>
    </source>
</evidence>
<evidence type="ECO:0000256" key="4">
    <source>
        <dbReference type="ARBA" id="ARBA00022832"/>
    </source>
</evidence>
<keyword evidence="16" id="KW-1133">Transmembrane helix</keyword>
<keyword evidence="4" id="KW-0276">Fatty acid metabolism</keyword>
<dbReference type="SUPFAM" id="SSF56801">
    <property type="entry name" value="Acetyl-CoA synthetase-like"/>
    <property type="match status" value="1"/>
</dbReference>
<dbReference type="InterPro" id="IPR042099">
    <property type="entry name" value="ANL_N_sf"/>
</dbReference>
<feature type="domain" description="AMP-dependent synthetase/ligase" evidence="17">
    <location>
        <begin position="110"/>
        <end position="512"/>
    </location>
</feature>
<comment type="catalytic activity">
    <reaction evidence="15">
        <text>hexadecanoate + ATP + CoA = hexadecanoyl-CoA + AMP + diphosphate</text>
        <dbReference type="Rhea" id="RHEA:30751"/>
        <dbReference type="ChEBI" id="CHEBI:7896"/>
        <dbReference type="ChEBI" id="CHEBI:30616"/>
        <dbReference type="ChEBI" id="CHEBI:33019"/>
        <dbReference type="ChEBI" id="CHEBI:57287"/>
        <dbReference type="ChEBI" id="CHEBI:57379"/>
        <dbReference type="ChEBI" id="CHEBI:456215"/>
    </reaction>
    <physiologicalReaction direction="left-to-right" evidence="15">
        <dbReference type="Rhea" id="RHEA:30752"/>
    </physiologicalReaction>
</comment>
<keyword evidence="5" id="KW-0067">ATP-binding</keyword>
<evidence type="ECO:0000256" key="11">
    <source>
        <dbReference type="ARBA" id="ARBA00024565"/>
    </source>
</evidence>
<feature type="transmembrane region" description="Helical" evidence="16">
    <location>
        <begin position="6"/>
        <end position="30"/>
    </location>
</feature>
<keyword evidence="16" id="KW-0812">Transmembrane</keyword>
<keyword evidence="16" id="KW-0472">Membrane</keyword>
<dbReference type="AlphaFoldDB" id="A0AAD5QK71"/>
<gene>
    <name evidence="18" type="ORF">KIN20_012058</name>
</gene>
<evidence type="ECO:0000256" key="9">
    <source>
        <dbReference type="ARBA" id="ARBA00024532"/>
    </source>
</evidence>
<evidence type="ECO:0000256" key="2">
    <source>
        <dbReference type="ARBA" id="ARBA00022598"/>
    </source>
</evidence>
<dbReference type="EMBL" id="JAHQIW010002287">
    <property type="protein sequence ID" value="KAJ1354958.1"/>
    <property type="molecule type" value="Genomic_DNA"/>
</dbReference>
<keyword evidence="4" id="KW-0443">Lipid metabolism</keyword>
<dbReference type="EC" id="6.2.1.15" evidence="12"/>
<dbReference type="InterPro" id="IPR000873">
    <property type="entry name" value="AMP-dep_synth/lig_dom"/>
</dbReference>
<keyword evidence="2" id="KW-0436">Ligase</keyword>